<dbReference type="InterPro" id="IPR043129">
    <property type="entry name" value="ATPase_NBD"/>
</dbReference>
<dbReference type="Gene3D" id="3.30.420.40">
    <property type="match status" value="1"/>
</dbReference>
<dbReference type="GO" id="GO:0004340">
    <property type="term" value="F:glucokinase activity"/>
    <property type="evidence" value="ECO:0007669"/>
    <property type="project" value="UniProtKB-UniRule"/>
</dbReference>
<evidence type="ECO:0000256" key="1">
    <source>
        <dbReference type="ARBA" id="ARBA00022679"/>
    </source>
</evidence>
<keyword evidence="1 3" id="KW-0808">Transferase</keyword>
<dbReference type="Pfam" id="PF02685">
    <property type="entry name" value="Glucokinase"/>
    <property type="match status" value="1"/>
</dbReference>
<dbReference type="PANTHER" id="PTHR47363">
    <property type="entry name" value="GLUCOKINASE"/>
    <property type="match status" value="1"/>
</dbReference>
<keyword evidence="6" id="KW-1185">Reference proteome</keyword>
<name>A0A0P9C8F2_9GAMM</name>
<gene>
    <name evidence="3" type="primary">glk</name>
    <name evidence="5" type="ORF">SAMN05661077_1059</name>
</gene>
<dbReference type="EC" id="2.7.1.2" evidence="3"/>
<accession>A0A0P9C8F2</accession>
<dbReference type="InterPro" id="IPR003836">
    <property type="entry name" value="Glucokinase"/>
</dbReference>
<dbReference type="GO" id="GO:0005737">
    <property type="term" value="C:cytoplasm"/>
    <property type="evidence" value="ECO:0007669"/>
    <property type="project" value="UniProtKB-SubCell"/>
</dbReference>
<keyword evidence="3" id="KW-0547">Nucleotide-binding</keyword>
<comment type="similarity">
    <text evidence="3 4">Belongs to the bacterial glucokinase family.</text>
</comment>
<keyword evidence="3" id="KW-0067">ATP-binding</keyword>
<dbReference type="Gene3D" id="3.40.367.20">
    <property type="match status" value="1"/>
</dbReference>
<protein>
    <recommendedName>
        <fullName evidence="3">Glucokinase</fullName>
        <ecNumber evidence="3">2.7.1.2</ecNumber>
    </recommendedName>
    <alternativeName>
        <fullName evidence="3">Glucose kinase</fullName>
    </alternativeName>
</protein>
<keyword evidence="2 3" id="KW-0418">Kinase</keyword>
<dbReference type="GO" id="GO:0006096">
    <property type="term" value="P:glycolytic process"/>
    <property type="evidence" value="ECO:0007669"/>
    <property type="project" value="UniProtKB-UniRule"/>
</dbReference>
<evidence type="ECO:0000256" key="4">
    <source>
        <dbReference type="RuleBase" id="RU004046"/>
    </source>
</evidence>
<dbReference type="GO" id="GO:0005524">
    <property type="term" value="F:ATP binding"/>
    <property type="evidence" value="ECO:0007669"/>
    <property type="project" value="UniProtKB-UniRule"/>
</dbReference>
<sequence length="326" mass="34100">MRVLAGDVGGTNARLALVEAGAGALRVTAEEWLPSADYRGLEDLLRAFLDRHGGPAVEAAAFGLPGPVLGDRVRTTNLPWEVEAGSLGLVLGTARVRLLNDLEATARGIAELATEDVETLAAGEPVPGSNRALIAAGTGLGEAGLFWDGARHRPFATEGGHADFAPADERDRALHRYLAERHGHVSWERVVSGPGLVNIHAFLTAHRGRAVPDRLEAAMAEGDPAAAIAAAAEDGSCPVCTEAMERFVRYYGAEAGNLALKLMATGGVYLGGGIAPRIAARLREPAFLEAFRAKGAMTSLLERIPVRLIHNDRAALLGAARHAASG</sequence>
<keyword evidence="3" id="KW-0963">Cytoplasm</keyword>
<proteinExistence type="inferred from homology"/>
<dbReference type="PANTHER" id="PTHR47363:SF1">
    <property type="entry name" value="GLUCOKINASE"/>
    <property type="match status" value="1"/>
</dbReference>
<keyword evidence="3" id="KW-0324">Glycolysis</keyword>
<dbReference type="Proteomes" id="UP000183104">
    <property type="component" value="Unassembled WGS sequence"/>
</dbReference>
<evidence type="ECO:0000313" key="5">
    <source>
        <dbReference type="EMBL" id="SCY01727.1"/>
    </source>
</evidence>
<dbReference type="SUPFAM" id="SSF53067">
    <property type="entry name" value="Actin-like ATPase domain"/>
    <property type="match status" value="1"/>
</dbReference>
<dbReference type="HAMAP" id="MF_00524">
    <property type="entry name" value="Glucokinase"/>
    <property type="match status" value="1"/>
</dbReference>
<feature type="binding site" evidence="3">
    <location>
        <begin position="6"/>
        <end position="11"/>
    </location>
    <ligand>
        <name>ATP</name>
        <dbReference type="ChEBI" id="CHEBI:30616"/>
    </ligand>
</feature>
<dbReference type="AlphaFoldDB" id="A0A0P9C8F2"/>
<reference evidence="6" key="1">
    <citation type="submission" date="2016-10" db="EMBL/GenBank/DDBJ databases">
        <authorList>
            <person name="Varghese N."/>
        </authorList>
    </citation>
    <scope>NUCLEOTIDE SEQUENCE [LARGE SCALE GENOMIC DNA]</scope>
    <source>
        <strain evidence="6">HL 19</strain>
    </source>
</reference>
<dbReference type="STRING" id="381306.AN478_09890"/>
<dbReference type="PATRIC" id="fig|381306.5.peg.724"/>
<organism evidence="5 6">
    <name type="scientific">Thiohalorhabdus denitrificans</name>
    <dbReference type="NCBI Taxonomy" id="381306"/>
    <lineage>
        <taxon>Bacteria</taxon>
        <taxon>Pseudomonadati</taxon>
        <taxon>Pseudomonadota</taxon>
        <taxon>Gammaproteobacteria</taxon>
        <taxon>Thiohalorhabdales</taxon>
        <taxon>Thiohalorhabdaceae</taxon>
        <taxon>Thiohalorhabdus</taxon>
    </lineage>
</organism>
<evidence type="ECO:0000256" key="3">
    <source>
        <dbReference type="HAMAP-Rule" id="MF_00524"/>
    </source>
</evidence>
<dbReference type="OrthoDB" id="9800595at2"/>
<dbReference type="NCBIfam" id="TIGR00749">
    <property type="entry name" value="glk"/>
    <property type="match status" value="1"/>
</dbReference>
<comment type="catalytic activity">
    <reaction evidence="3">
        <text>D-glucose + ATP = D-glucose 6-phosphate + ADP + H(+)</text>
        <dbReference type="Rhea" id="RHEA:17825"/>
        <dbReference type="ChEBI" id="CHEBI:4167"/>
        <dbReference type="ChEBI" id="CHEBI:15378"/>
        <dbReference type="ChEBI" id="CHEBI:30616"/>
        <dbReference type="ChEBI" id="CHEBI:61548"/>
        <dbReference type="ChEBI" id="CHEBI:456216"/>
        <dbReference type="EC" id="2.7.1.2"/>
    </reaction>
</comment>
<dbReference type="EMBL" id="FMUN01000002">
    <property type="protein sequence ID" value="SCY01727.1"/>
    <property type="molecule type" value="Genomic_DNA"/>
</dbReference>
<comment type="subcellular location">
    <subcellularLocation>
        <location evidence="3">Cytoplasm</location>
    </subcellularLocation>
</comment>
<dbReference type="GO" id="GO:0005536">
    <property type="term" value="F:D-glucose binding"/>
    <property type="evidence" value="ECO:0007669"/>
    <property type="project" value="InterPro"/>
</dbReference>
<dbReference type="RefSeq" id="WP_054966453.1">
    <property type="nucleotide sequence ID" value="NZ_FMUN01000002.1"/>
</dbReference>
<dbReference type="CDD" id="cd24008">
    <property type="entry name" value="ASKHA_NBD_GLK"/>
    <property type="match status" value="1"/>
</dbReference>
<evidence type="ECO:0000256" key="2">
    <source>
        <dbReference type="ARBA" id="ARBA00022777"/>
    </source>
</evidence>
<evidence type="ECO:0000313" key="6">
    <source>
        <dbReference type="Proteomes" id="UP000183104"/>
    </source>
</evidence>